<organism evidence="3 4">
    <name type="scientific">Phoenix dactylifera</name>
    <name type="common">Date palm</name>
    <dbReference type="NCBI Taxonomy" id="42345"/>
    <lineage>
        <taxon>Eukaryota</taxon>
        <taxon>Viridiplantae</taxon>
        <taxon>Streptophyta</taxon>
        <taxon>Embryophyta</taxon>
        <taxon>Tracheophyta</taxon>
        <taxon>Spermatophyta</taxon>
        <taxon>Magnoliopsida</taxon>
        <taxon>Liliopsida</taxon>
        <taxon>Arecaceae</taxon>
        <taxon>Coryphoideae</taxon>
        <taxon>Phoeniceae</taxon>
        <taxon>Phoenix</taxon>
    </lineage>
</organism>
<reference evidence="3" key="1">
    <citation type="journal article" date="2019" name="Nat. Commun.">
        <title>Genome-wide association mapping of date palm fruit traits.</title>
        <authorList>
            <person name="Hazzouri K.M."/>
            <person name="Gros-Balthazard M."/>
            <person name="Flowers J.M."/>
            <person name="Copetti D."/>
            <person name="Lemansour A."/>
            <person name="Lebrun M."/>
            <person name="Masmoudi K."/>
            <person name="Ferrand S."/>
            <person name="Dhar M.I."/>
            <person name="Fresquez Z.A."/>
            <person name="Rosas U."/>
            <person name="Zhang J."/>
            <person name="Talag J."/>
            <person name="Lee S."/>
            <person name="Kudrna D."/>
            <person name="Powell R.F."/>
            <person name="Leitch I.J."/>
            <person name="Krueger R.R."/>
            <person name="Wing R.A."/>
            <person name="Amiri K.M.A."/>
            <person name="Purugganan M.D."/>
        </authorList>
    </citation>
    <scope>NUCLEOTIDE SEQUENCE [LARGE SCALE GENOMIC DNA]</scope>
    <source>
        <strain evidence="3">cv. Khalas</strain>
    </source>
</reference>
<keyword evidence="1" id="KW-0802">TPR repeat</keyword>
<protein>
    <submittedName>
        <fullName evidence="4">General transcription factor 3C polypeptide 3 isoform X1</fullName>
    </submittedName>
</protein>
<dbReference type="Pfam" id="PF13432">
    <property type="entry name" value="TPR_16"/>
    <property type="match status" value="1"/>
</dbReference>
<name>A0A8B7BVQ1_PHODC</name>
<dbReference type="KEGG" id="pda:103704755"/>
<dbReference type="SMART" id="SM00028">
    <property type="entry name" value="TPR"/>
    <property type="match status" value="6"/>
</dbReference>
<dbReference type="RefSeq" id="XP_008786392.1">
    <property type="nucleotide sequence ID" value="XM_008788170.4"/>
</dbReference>
<dbReference type="SUPFAM" id="SSF48452">
    <property type="entry name" value="TPR-like"/>
    <property type="match status" value="3"/>
</dbReference>
<dbReference type="Gene3D" id="1.25.40.10">
    <property type="entry name" value="Tetratricopeptide repeat domain"/>
    <property type="match status" value="3"/>
</dbReference>
<keyword evidence="3" id="KW-1185">Reference proteome</keyword>
<evidence type="ECO:0000313" key="4">
    <source>
        <dbReference type="RefSeq" id="XP_008786392.1"/>
    </source>
</evidence>
<evidence type="ECO:0000256" key="1">
    <source>
        <dbReference type="PROSITE-ProRule" id="PRU00339"/>
    </source>
</evidence>
<dbReference type="Pfam" id="PF14559">
    <property type="entry name" value="TPR_19"/>
    <property type="match status" value="1"/>
</dbReference>
<dbReference type="OrthoDB" id="9991317at2759"/>
<feature type="repeat" description="TPR" evidence="1">
    <location>
        <begin position="311"/>
        <end position="344"/>
    </location>
</feature>
<dbReference type="PANTHER" id="PTHR23082">
    <property type="entry name" value="TRANSCRIPTION INITIATION FACTOR IIIC TFIIIC , POLYPEPTIDE 3-RELATED"/>
    <property type="match status" value="1"/>
</dbReference>
<feature type="compositionally biased region" description="Acidic residues" evidence="2">
    <location>
        <begin position="151"/>
        <end position="170"/>
    </location>
</feature>
<feature type="region of interest" description="Disordered" evidence="2">
    <location>
        <begin position="213"/>
        <end position="233"/>
    </location>
</feature>
<feature type="compositionally biased region" description="Acidic residues" evidence="2">
    <location>
        <begin position="36"/>
        <end position="50"/>
    </location>
</feature>
<dbReference type="InterPro" id="IPR039340">
    <property type="entry name" value="Tfc4/TFIIIC-102/Sfc4"/>
</dbReference>
<reference evidence="4" key="2">
    <citation type="submission" date="2025-08" db="UniProtKB">
        <authorList>
            <consortium name="RefSeq"/>
        </authorList>
    </citation>
    <scope>IDENTIFICATION</scope>
    <source>
        <tissue evidence="4">Young leaves</tissue>
    </source>
</reference>
<feature type="region of interest" description="Disordered" evidence="2">
    <location>
        <begin position="93"/>
        <end position="172"/>
    </location>
</feature>
<dbReference type="GO" id="GO:0006383">
    <property type="term" value="P:transcription by RNA polymerase III"/>
    <property type="evidence" value="ECO:0007669"/>
    <property type="project" value="InterPro"/>
</dbReference>
<dbReference type="AlphaFoldDB" id="A0A8B7BVQ1"/>
<feature type="region of interest" description="Disordered" evidence="2">
    <location>
        <begin position="1"/>
        <end position="59"/>
    </location>
</feature>
<feature type="compositionally biased region" description="Basic residues" evidence="2">
    <location>
        <begin position="252"/>
        <end position="270"/>
    </location>
</feature>
<dbReference type="InterPro" id="IPR019734">
    <property type="entry name" value="TPR_rpt"/>
</dbReference>
<feature type="repeat" description="TPR" evidence="1">
    <location>
        <begin position="379"/>
        <end position="412"/>
    </location>
</feature>
<proteinExistence type="predicted"/>
<evidence type="ECO:0000313" key="3">
    <source>
        <dbReference type="Proteomes" id="UP000228380"/>
    </source>
</evidence>
<feature type="compositionally biased region" description="Basic and acidic residues" evidence="2">
    <location>
        <begin position="96"/>
        <end position="124"/>
    </location>
</feature>
<dbReference type="PANTHER" id="PTHR23082:SF0">
    <property type="entry name" value="GENERAL TRANSCRIPTION FACTOR 3C POLYPEPTIDE 3"/>
    <property type="match status" value="1"/>
</dbReference>
<gene>
    <name evidence="4" type="primary">LOC103704755</name>
</gene>
<dbReference type="GeneID" id="103704755"/>
<evidence type="ECO:0000256" key="2">
    <source>
        <dbReference type="SAM" id="MobiDB-lite"/>
    </source>
</evidence>
<dbReference type="Proteomes" id="UP000228380">
    <property type="component" value="Chromosome 14"/>
</dbReference>
<feature type="region of interest" description="Disordered" evidence="2">
    <location>
        <begin position="252"/>
        <end position="276"/>
    </location>
</feature>
<dbReference type="InterPro" id="IPR011990">
    <property type="entry name" value="TPR-like_helical_dom_sf"/>
</dbReference>
<dbReference type="PROSITE" id="PS50005">
    <property type="entry name" value="TPR"/>
    <property type="match status" value="2"/>
</dbReference>
<sequence>MEDDAATTARVSVEAPASSPADGEGGGEGRGREKEEWEEADEGEEGDVEEEGYRLGLDDETDLQDFVGEDTHGVELYQQLERLEYEALAPKKRKALHEQENCSGETTKKPKRGEEDKDRERILERGLASGLEDRGVVEMEEDEGRGGGREVEEEEEWEEEEEGEEGEEEEGYRLQFDGEMDPLDFVQEDANGVELYQQFERLEYEALAERKRKTLHEQQSRSGESTKKPRQEEFLGVTMEEINEMMNFGSRRRSKTVWHPKKRGRKKGSKNKLSPEVSRKIGDATLHYASGDYDEAIPLLEEVVRLAPNLPDAYYVLGLIYDAKGDKKKALNFHMIAAHLTPKDPSLWKKLVAWSIEQKNIGQVRYCLSKAITADPKDVGLRFDRALLHVELGEYQKAAESYAQIVAIYPASIEACKMAAKMYRKCGQVQRAISILEDCVNGHASETDLGAVNLLISLYMENNSHNKALRQIEHAHTAYCLEKGLPLHLKTKEVICHAHLGNMEHAEVLLQDMQMEHAADKGDLITEVADSLADLKRYDYALKFYLMLEGIAGHGNGGLHLKIAQCYIALKERGKAIPFFYKALSAMEDNIDARLNLSSIFLEEGKDDEAIILLSPPKSSEPVFDLCSMNSKPWWFSGKIKMQLAKIYHAKGMLEDFAETIFSCIRETLLVESMNRKVRRAKRLPKSVLFERVKLLGDQHADNVFHGFKPIATTSELTKAARAKKLLQKKQALREEKKAALLAAGVDWQSEDSENEVPRKEIQEPPLPGLLTNEENYELVLDLCKALASLQRYCEALEIINHTLRLAYNTISMEKKEVLRSLGAQIAYNTSDPQHGYNYVRYMVQQHPYSIAAWNCYYKVVTRFDTRFSRHFKFLHYVLVSRRDCVPALLINGHQFTMISQHQTAAREYLEAYKLQPENTLINLCVGTALINLALGFRLKNKHKCVAQGLAFLYNYLRICNNSQEALYNVARACQHVGLVTLAASYYEKVLTIQQKDYPIPKLPYEASSIPQHRKPGYCNLQREAAYNLHLIYKKSGAIDLARQILKDYCTF</sequence>
<dbReference type="GO" id="GO:0000127">
    <property type="term" value="C:transcription factor TFIIIC complex"/>
    <property type="evidence" value="ECO:0007669"/>
    <property type="project" value="TreeGrafter"/>
</dbReference>
<accession>A0A8B7BVQ1</accession>
<dbReference type="FunFam" id="1.25.40.10:FF:000413">
    <property type="entry name" value="General transcription factor 3C polypeptide 3"/>
    <property type="match status" value="1"/>
</dbReference>